<comment type="catalytic activity">
    <reaction evidence="1 8">
        <text>Exonucleolytic cleavage in the 3'- to 5'-direction to yield nucleoside 5'-phosphates.</text>
        <dbReference type="EC" id="3.1.13.1"/>
    </reaction>
</comment>
<comment type="function">
    <text evidence="8">3'-5' exoribonuclease that releases 5'-nucleoside monophosphates and is involved in maturation of structured RNAs.</text>
</comment>
<evidence type="ECO:0000256" key="1">
    <source>
        <dbReference type="ARBA" id="ARBA00001849"/>
    </source>
</evidence>
<dbReference type="InterPro" id="IPR004476">
    <property type="entry name" value="RNase_II/RNase_R"/>
</dbReference>
<feature type="compositionally biased region" description="Basic and acidic residues" evidence="9">
    <location>
        <begin position="543"/>
        <end position="553"/>
    </location>
</feature>
<evidence type="ECO:0000256" key="5">
    <source>
        <dbReference type="ARBA" id="ARBA00022801"/>
    </source>
</evidence>
<dbReference type="InterPro" id="IPR022966">
    <property type="entry name" value="RNase_II/R_CS"/>
</dbReference>
<accession>A6GC79</accession>
<comment type="caution">
    <text evidence="11">The sequence shown here is derived from an EMBL/GenBank/DDBJ whole genome shotgun (WGS) entry which is preliminary data.</text>
</comment>
<dbReference type="SMART" id="SM00316">
    <property type="entry name" value="S1"/>
    <property type="match status" value="1"/>
</dbReference>
<evidence type="ECO:0000256" key="7">
    <source>
        <dbReference type="ARBA" id="ARBA00022884"/>
    </source>
</evidence>
<dbReference type="GO" id="GO:0005829">
    <property type="term" value="C:cytosol"/>
    <property type="evidence" value="ECO:0007669"/>
    <property type="project" value="TreeGrafter"/>
</dbReference>
<keyword evidence="5 8" id="KW-0378">Hydrolase</keyword>
<evidence type="ECO:0000256" key="6">
    <source>
        <dbReference type="ARBA" id="ARBA00022839"/>
    </source>
</evidence>
<gene>
    <name evidence="8" type="primary">rnr</name>
    <name evidence="11" type="ORF">PPSIR1_23274</name>
</gene>
<comment type="similarity">
    <text evidence="8">Belongs to the RNR ribonuclease family. RNase R subfamily.</text>
</comment>
<dbReference type="Pfam" id="PF00773">
    <property type="entry name" value="RNB"/>
    <property type="match status" value="1"/>
</dbReference>
<dbReference type="PROSITE" id="PS50126">
    <property type="entry name" value="S1"/>
    <property type="match status" value="1"/>
</dbReference>
<dbReference type="AlphaFoldDB" id="A6GC79"/>
<keyword evidence="3 8" id="KW-0963">Cytoplasm</keyword>
<dbReference type="InterPro" id="IPR011805">
    <property type="entry name" value="RNase_R"/>
</dbReference>
<evidence type="ECO:0000256" key="3">
    <source>
        <dbReference type="ARBA" id="ARBA00022490"/>
    </source>
</evidence>
<dbReference type="Pfam" id="PF08206">
    <property type="entry name" value="OB_RNB"/>
    <property type="match status" value="1"/>
</dbReference>
<protein>
    <recommendedName>
        <fullName evidence="8">Ribonuclease R</fullName>
        <shortName evidence="8">RNase R</shortName>
        <ecNumber evidence="8">3.1.13.1</ecNumber>
    </recommendedName>
</protein>
<keyword evidence="12" id="KW-1185">Reference proteome</keyword>
<keyword evidence="7 8" id="KW-0694">RNA-binding</keyword>
<dbReference type="InterPro" id="IPR050180">
    <property type="entry name" value="RNR_Ribonuclease"/>
</dbReference>
<dbReference type="EMBL" id="ABCS01000063">
    <property type="protein sequence ID" value="EDM76528.1"/>
    <property type="molecule type" value="Genomic_DNA"/>
</dbReference>
<dbReference type="GO" id="GO:0008859">
    <property type="term" value="F:exoribonuclease II activity"/>
    <property type="evidence" value="ECO:0007669"/>
    <property type="project" value="UniProtKB-UniRule"/>
</dbReference>
<dbReference type="GO" id="GO:0003723">
    <property type="term" value="F:RNA binding"/>
    <property type="evidence" value="ECO:0007669"/>
    <property type="project" value="UniProtKB-UniRule"/>
</dbReference>
<dbReference type="InterPro" id="IPR012340">
    <property type="entry name" value="NA-bd_OB-fold"/>
</dbReference>
<dbReference type="SUPFAM" id="SSF50249">
    <property type="entry name" value="Nucleic acid-binding proteins"/>
    <property type="match status" value="4"/>
</dbReference>
<dbReference type="EC" id="3.1.13.1" evidence="8"/>
<evidence type="ECO:0000256" key="2">
    <source>
        <dbReference type="ARBA" id="ARBA00004496"/>
    </source>
</evidence>
<dbReference type="SMART" id="SM00955">
    <property type="entry name" value="RNB"/>
    <property type="match status" value="1"/>
</dbReference>
<dbReference type="CDD" id="cd04471">
    <property type="entry name" value="S1_RNase_R"/>
    <property type="match status" value="1"/>
</dbReference>
<evidence type="ECO:0000256" key="8">
    <source>
        <dbReference type="HAMAP-Rule" id="MF_01895"/>
    </source>
</evidence>
<dbReference type="Proteomes" id="UP000005801">
    <property type="component" value="Unassembled WGS sequence"/>
</dbReference>
<feature type="domain" description="S1 motif" evidence="10">
    <location>
        <begin position="571"/>
        <end position="655"/>
    </location>
</feature>
<evidence type="ECO:0000313" key="12">
    <source>
        <dbReference type="Proteomes" id="UP000005801"/>
    </source>
</evidence>
<proteinExistence type="inferred from homology"/>
<dbReference type="RefSeq" id="WP_006974320.1">
    <property type="nucleotide sequence ID" value="NZ_ABCS01000063.1"/>
</dbReference>
<organism evidence="11 12">
    <name type="scientific">Plesiocystis pacifica SIR-1</name>
    <dbReference type="NCBI Taxonomy" id="391625"/>
    <lineage>
        <taxon>Bacteria</taxon>
        <taxon>Pseudomonadati</taxon>
        <taxon>Myxococcota</taxon>
        <taxon>Polyangia</taxon>
        <taxon>Nannocystales</taxon>
        <taxon>Nannocystaceae</taxon>
        <taxon>Plesiocystis</taxon>
    </lineage>
</organism>
<dbReference type="Pfam" id="PF00575">
    <property type="entry name" value="S1"/>
    <property type="match status" value="1"/>
</dbReference>
<sequence>MHVNPGGYGFAQPLSGDEKRSVFIPPGYLRGALDGDEIEVVAWESEKGLEGRIEAIVTRKRTRIVGVLVEFGGGWILEVDDPRIIWPVVCVAGPKGRKGSKAPRPDMPGMVVVANIVNYPGSRDPEIEVQVERVLGEPGALETEVQKILIDRRIEDFFDPKVLAEAAEVPEIVLDEDLENRADLRGLAFMTIDPPDARDFDDAVCVELLGEDPQTADYRLHVAVADVSHYVQEGTAIDEEAQRRCFSTYLPDRSIPMLPPELSSHMCSLVPKRDRLAMVTSMRVNAAGQTSEHEVRAAIIHSRRRLTYAEVAEELEGAEQLGKKARGRVFALRACSDRLRNARMRRGAIELDLAEAKVVLEEDDRTRIRDVVKSRSSKSMARAYNLIEEMMIAANEAVGALAVEHGLPAVFRVHDLPDEEKLTTLTQAAHILGTKADPERLRTPRGAQKFLKRLDGKSFASALNMLMLRAMAQAQYAVENVGHFALASPAYVHFTSPIRRYPDLISHRVLKAWVAKKGGPAGPKAVLPRMPGREASEAQALRSSEREREISGAERETQNLFAALFMRDRIGDRFDGRVSGMSQFGLFVQIESPYVDGMVKVADLEKDRKEPYYRDETGVRMVGEKSGKVITVGDRVVVDLVDVSVGRRQIDLYLIDVLGS</sequence>
<evidence type="ECO:0000313" key="11">
    <source>
        <dbReference type="EMBL" id="EDM76528.1"/>
    </source>
</evidence>
<keyword evidence="6 8" id="KW-0269">Exonuclease</keyword>
<evidence type="ECO:0000259" key="10">
    <source>
        <dbReference type="PROSITE" id="PS50126"/>
    </source>
</evidence>
<dbReference type="STRING" id="391625.PPSIR1_23274"/>
<dbReference type="HAMAP" id="MF_01895">
    <property type="entry name" value="RNase_R"/>
    <property type="match status" value="1"/>
</dbReference>
<dbReference type="GO" id="GO:0006402">
    <property type="term" value="P:mRNA catabolic process"/>
    <property type="evidence" value="ECO:0007669"/>
    <property type="project" value="TreeGrafter"/>
</dbReference>
<evidence type="ECO:0000256" key="4">
    <source>
        <dbReference type="ARBA" id="ARBA00022722"/>
    </source>
</evidence>
<feature type="region of interest" description="Disordered" evidence="9">
    <location>
        <begin position="528"/>
        <end position="553"/>
    </location>
</feature>
<dbReference type="InterPro" id="IPR001900">
    <property type="entry name" value="RNase_II/R"/>
</dbReference>
<comment type="subcellular location">
    <subcellularLocation>
        <location evidence="2 8">Cytoplasm</location>
    </subcellularLocation>
</comment>
<dbReference type="InterPro" id="IPR013223">
    <property type="entry name" value="RNase_B_OB_dom"/>
</dbReference>
<keyword evidence="4 8" id="KW-0540">Nuclease</keyword>
<dbReference type="NCBIfam" id="TIGR00358">
    <property type="entry name" value="3_prime_RNase"/>
    <property type="match status" value="1"/>
</dbReference>
<dbReference type="InterPro" id="IPR003029">
    <property type="entry name" value="S1_domain"/>
</dbReference>
<name>A6GC79_9BACT</name>
<dbReference type="PROSITE" id="PS01175">
    <property type="entry name" value="RIBONUCLEASE_II"/>
    <property type="match status" value="1"/>
</dbReference>
<dbReference type="PANTHER" id="PTHR23355:SF9">
    <property type="entry name" value="DIS3-LIKE EXONUCLEASE 2"/>
    <property type="match status" value="1"/>
</dbReference>
<dbReference type="PANTHER" id="PTHR23355">
    <property type="entry name" value="RIBONUCLEASE"/>
    <property type="match status" value="1"/>
</dbReference>
<reference evidence="11 12" key="1">
    <citation type="submission" date="2007-06" db="EMBL/GenBank/DDBJ databases">
        <authorList>
            <person name="Shimkets L."/>
            <person name="Ferriera S."/>
            <person name="Johnson J."/>
            <person name="Kravitz S."/>
            <person name="Beeson K."/>
            <person name="Sutton G."/>
            <person name="Rogers Y.-H."/>
            <person name="Friedman R."/>
            <person name="Frazier M."/>
            <person name="Venter J.C."/>
        </authorList>
    </citation>
    <scope>NUCLEOTIDE SEQUENCE [LARGE SCALE GENOMIC DNA]</scope>
    <source>
        <strain evidence="11 12">SIR-1</strain>
    </source>
</reference>
<evidence type="ECO:0000256" key="9">
    <source>
        <dbReference type="SAM" id="MobiDB-lite"/>
    </source>
</evidence>
<dbReference type="eggNOG" id="COG0557">
    <property type="taxonomic scope" value="Bacteria"/>
</dbReference>
<dbReference type="Gene3D" id="2.40.50.140">
    <property type="entry name" value="Nucleic acid-binding proteins"/>
    <property type="match status" value="2"/>
</dbReference>